<gene>
    <name evidence="1" type="ORF">CBRE1094_LOCUS36381</name>
</gene>
<organism evidence="1">
    <name type="scientific">Haptolina brevifila</name>
    <dbReference type="NCBI Taxonomy" id="156173"/>
    <lineage>
        <taxon>Eukaryota</taxon>
        <taxon>Haptista</taxon>
        <taxon>Haptophyta</taxon>
        <taxon>Prymnesiophyceae</taxon>
        <taxon>Prymnesiales</taxon>
        <taxon>Prymnesiaceae</taxon>
        <taxon>Haptolina</taxon>
    </lineage>
</organism>
<dbReference type="Gene3D" id="2.60.120.620">
    <property type="entry name" value="q2cbj1_9rhob like domain"/>
    <property type="match status" value="1"/>
</dbReference>
<dbReference type="Pfam" id="PF13759">
    <property type="entry name" value="2OG-FeII_Oxy_5"/>
    <property type="match status" value="1"/>
</dbReference>
<dbReference type="EMBL" id="HBGU01066696">
    <property type="protein sequence ID" value="CAD9526486.1"/>
    <property type="molecule type" value="Transcribed_RNA"/>
</dbReference>
<sequence>MVPVPARWTHGMGEHIRVQAVPGLFVLFPAWLQHYVPAHAGSRPRISISFNVRLTFPDDTEAGTTEEDIGHVGAAAFEGATARLPELSFTVPLHHQRDFLDASVAKDMRVS</sequence>
<protein>
    <recommendedName>
        <fullName evidence="2">2OG-Fe(II) oxygenase</fullName>
    </recommendedName>
</protein>
<accession>A0A7S2N8S1</accession>
<proteinExistence type="predicted"/>
<name>A0A7S2N8S1_9EUKA</name>
<evidence type="ECO:0000313" key="1">
    <source>
        <dbReference type="EMBL" id="CAD9526486.1"/>
    </source>
</evidence>
<dbReference type="InterPro" id="IPR012668">
    <property type="entry name" value="CHP02466"/>
</dbReference>
<evidence type="ECO:0008006" key="2">
    <source>
        <dbReference type="Google" id="ProtNLM"/>
    </source>
</evidence>
<reference evidence="1" key="1">
    <citation type="submission" date="2021-01" db="EMBL/GenBank/DDBJ databases">
        <authorList>
            <person name="Corre E."/>
            <person name="Pelletier E."/>
            <person name="Niang G."/>
            <person name="Scheremetjew M."/>
            <person name="Finn R."/>
            <person name="Kale V."/>
            <person name="Holt S."/>
            <person name="Cochrane G."/>
            <person name="Meng A."/>
            <person name="Brown T."/>
            <person name="Cohen L."/>
        </authorList>
    </citation>
    <scope>NUCLEOTIDE SEQUENCE</scope>
    <source>
        <strain evidence="1">UTEX LB 985</strain>
    </source>
</reference>
<dbReference type="AlphaFoldDB" id="A0A7S2N8S1"/>